<name>A0AB33XSX9_LACRH</name>
<dbReference type="AlphaFoldDB" id="A0AB33XSX9"/>
<dbReference type="Proteomes" id="UP000009352">
    <property type="component" value="Unassembled WGS sequence"/>
</dbReference>
<accession>A0AB33XSX9</accession>
<organism evidence="1 2">
    <name type="scientific">Lacticaseibacillus rhamnosus LRHMDP3</name>
    <dbReference type="NCBI Taxonomy" id="1203259"/>
    <lineage>
        <taxon>Bacteria</taxon>
        <taxon>Bacillati</taxon>
        <taxon>Bacillota</taxon>
        <taxon>Bacilli</taxon>
        <taxon>Lactobacillales</taxon>
        <taxon>Lactobacillaceae</taxon>
        <taxon>Lacticaseibacillus</taxon>
    </lineage>
</organism>
<proteinExistence type="predicted"/>
<dbReference type="EMBL" id="AMQX01000011">
    <property type="protein sequence ID" value="EKS49962.1"/>
    <property type="molecule type" value="Genomic_DNA"/>
</dbReference>
<evidence type="ECO:0000313" key="2">
    <source>
        <dbReference type="Proteomes" id="UP000009352"/>
    </source>
</evidence>
<gene>
    <name evidence="1" type="ORF">LRHMDP3_2073</name>
</gene>
<evidence type="ECO:0000313" key="1">
    <source>
        <dbReference type="EMBL" id="EKS49962.1"/>
    </source>
</evidence>
<comment type="caution">
    <text evidence="1">The sequence shown here is derived from an EMBL/GenBank/DDBJ whole genome shotgun (WGS) entry which is preliminary data.</text>
</comment>
<sequence length="54" mass="6172">MTDKEIAMKLTEAYLDHLNHQMDNKHTHTDLDKNGVMDAYRSFYNAVASVDSGK</sequence>
<protein>
    <submittedName>
        <fullName evidence="1">Uncharacterized protein</fullName>
    </submittedName>
</protein>
<reference evidence="1 2" key="1">
    <citation type="journal article" date="2013" name="Genome Announc.">
        <title>Draft Genome Sequence of Staphylococcus simulans UMC-CNS-990, Isolated from a Case of Chronic Bovine Mastitis.</title>
        <authorList>
            <person name="Calcutt M.J."/>
            <person name="Foecking M.F."/>
            <person name="Hsieh H.Y."/>
            <person name="Perry J."/>
            <person name="Stewart G.C."/>
            <person name="Middleton J.R."/>
        </authorList>
    </citation>
    <scope>NUCLEOTIDE SEQUENCE [LARGE SCALE GENOMIC DNA]</scope>
    <source>
        <strain evidence="1 2">LRHMDP3</strain>
    </source>
</reference>